<dbReference type="Pfam" id="PF02873">
    <property type="entry name" value="MurB_C"/>
    <property type="match status" value="1"/>
</dbReference>
<dbReference type="InterPro" id="IPR036318">
    <property type="entry name" value="FAD-bd_PCMH-like_sf"/>
</dbReference>
<dbReference type="NCBIfam" id="TIGR00179">
    <property type="entry name" value="murB"/>
    <property type="match status" value="1"/>
</dbReference>
<evidence type="ECO:0000256" key="2">
    <source>
        <dbReference type="ARBA" id="ARBA00003921"/>
    </source>
</evidence>
<evidence type="ECO:0000256" key="5">
    <source>
        <dbReference type="ARBA" id="ARBA00022490"/>
    </source>
</evidence>
<evidence type="ECO:0000256" key="15">
    <source>
        <dbReference type="ARBA" id="ARBA00048914"/>
    </source>
</evidence>
<dbReference type="EC" id="1.3.1.98" evidence="16"/>
<evidence type="ECO:0000256" key="4">
    <source>
        <dbReference type="ARBA" id="ARBA00004752"/>
    </source>
</evidence>
<evidence type="ECO:0000256" key="6">
    <source>
        <dbReference type="ARBA" id="ARBA00022618"/>
    </source>
</evidence>
<reference evidence="18 19" key="1">
    <citation type="submission" date="2016-11" db="EMBL/GenBank/DDBJ databases">
        <authorList>
            <person name="Jaros S."/>
            <person name="Januszkiewicz K."/>
            <person name="Wedrychowicz H."/>
        </authorList>
    </citation>
    <scope>NUCLEOTIDE SEQUENCE [LARGE SCALE GENOMIC DNA]</scope>
    <source>
        <strain evidence="18 19">DSM 8605</strain>
    </source>
</reference>
<evidence type="ECO:0000256" key="7">
    <source>
        <dbReference type="ARBA" id="ARBA00022630"/>
    </source>
</evidence>
<name>A0A1M5U5W0_9CLOT</name>
<dbReference type="PANTHER" id="PTHR21071">
    <property type="entry name" value="UDP-N-ACETYLENOLPYRUVOYLGLUCOSAMINE REDUCTASE"/>
    <property type="match status" value="1"/>
</dbReference>
<dbReference type="GO" id="GO:0071555">
    <property type="term" value="P:cell wall organization"/>
    <property type="evidence" value="ECO:0007669"/>
    <property type="project" value="UniProtKB-KW"/>
</dbReference>
<keyword evidence="10 16" id="KW-0133">Cell shape</keyword>
<dbReference type="PANTHER" id="PTHR21071:SF4">
    <property type="entry name" value="UDP-N-ACETYLENOLPYRUVOYLGLUCOSAMINE REDUCTASE"/>
    <property type="match status" value="1"/>
</dbReference>
<dbReference type="InterPro" id="IPR016167">
    <property type="entry name" value="FAD-bd_PCMH_sub1"/>
</dbReference>
<dbReference type="HAMAP" id="MF_00037">
    <property type="entry name" value="MurB"/>
    <property type="match status" value="1"/>
</dbReference>
<dbReference type="Gene3D" id="3.30.43.10">
    <property type="entry name" value="Uridine Diphospho-n-acetylenolpyruvylglucosamine Reductase, domain 2"/>
    <property type="match status" value="1"/>
</dbReference>
<dbReference type="GO" id="GO:0071949">
    <property type="term" value="F:FAD binding"/>
    <property type="evidence" value="ECO:0007669"/>
    <property type="project" value="InterPro"/>
</dbReference>
<dbReference type="Gene3D" id="3.30.465.10">
    <property type="match status" value="1"/>
</dbReference>
<dbReference type="SUPFAM" id="SSF56176">
    <property type="entry name" value="FAD-binding/transporter-associated domain-like"/>
    <property type="match status" value="1"/>
</dbReference>
<dbReference type="STRING" id="1121316.SAMN02745207_01592"/>
<evidence type="ECO:0000259" key="17">
    <source>
        <dbReference type="PROSITE" id="PS51387"/>
    </source>
</evidence>
<comment type="subcellular location">
    <subcellularLocation>
        <location evidence="3 16">Cytoplasm</location>
    </subcellularLocation>
</comment>
<keyword evidence="12 16" id="KW-0560">Oxidoreductase</keyword>
<keyword evidence="13 16" id="KW-0131">Cell cycle</keyword>
<keyword evidence="19" id="KW-1185">Reference proteome</keyword>
<keyword evidence="9 16" id="KW-0521">NADP</keyword>
<evidence type="ECO:0000256" key="1">
    <source>
        <dbReference type="ARBA" id="ARBA00001974"/>
    </source>
</evidence>
<evidence type="ECO:0000256" key="13">
    <source>
        <dbReference type="ARBA" id="ARBA00023306"/>
    </source>
</evidence>
<dbReference type="GO" id="GO:0008360">
    <property type="term" value="P:regulation of cell shape"/>
    <property type="evidence" value="ECO:0007669"/>
    <property type="project" value="UniProtKB-KW"/>
</dbReference>
<organism evidence="18 19">
    <name type="scientific">Clostridium grantii DSM 8605</name>
    <dbReference type="NCBI Taxonomy" id="1121316"/>
    <lineage>
        <taxon>Bacteria</taxon>
        <taxon>Bacillati</taxon>
        <taxon>Bacillota</taxon>
        <taxon>Clostridia</taxon>
        <taxon>Eubacteriales</taxon>
        <taxon>Clostridiaceae</taxon>
        <taxon>Clostridium</taxon>
    </lineage>
</organism>
<comment type="catalytic activity">
    <reaction evidence="15 16">
        <text>UDP-N-acetyl-alpha-D-muramate + NADP(+) = UDP-N-acetyl-3-O-(1-carboxyvinyl)-alpha-D-glucosamine + NADPH + H(+)</text>
        <dbReference type="Rhea" id="RHEA:12248"/>
        <dbReference type="ChEBI" id="CHEBI:15378"/>
        <dbReference type="ChEBI" id="CHEBI:57783"/>
        <dbReference type="ChEBI" id="CHEBI:58349"/>
        <dbReference type="ChEBI" id="CHEBI:68483"/>
        <dbReference type="ChEBI" id="CHEBI:70757"/>
        <dbReference type="EC" id="1.3.1.98"/>
    </reaction>
</comment>
<dbReference type="InterPro" id="IPR006094">
    <property type="entry name" value="Oxid_FAD_bind_N"/>
</dbReference>
<keyword evidence="6 16" id="KW-0132">Cell division</keyword>
<evidence type="ECO:0000256" key="11">
    <source>
        <dbReference type="ARBA" id="ARBA00022984"/>
    </source>
</evidence>
<dbReference type="PROSITE" id="PS51387">
    <property type="entry name" value="FAD_PCMH"/>
    <property type="match status" value="1"/>
</dbReference>
<comment type="function">
    <text evidence="2 16">Cell wall formation.</text>
</comment>
<dbReference type="InterPro" id="IPR003170">
    <property type="entry name" value="MurB"/>
</dbReference>
<dbReference type="InterPro" id="IPR036635">
    <property type="entry name" value="MurB_C_sf"/>
</dbReference>
<evidence type="ECO:0000313" key="18">
    <source>
        <dbReference type="EMBL" id="SHH58280.1"/>
    </source>
</evidence>
<comment type="cofactor">
    <cofactor evidence="1 16">
        <name>FAD</name>
        <dbReference type="ChEBI" id="CHEBI:57692"/>
    </cofactor>
</comment>
<keyword evidence="5 16" id="KW-0963">Cytoplasm</keyword>
<dbReference type="Proteomes" id="UP000184447">
    <property type="component" value="Unassembled WGS sequence"/>
</dbReference>
<dbReference type="Gene3D" id="3.90.78.10">
    <property type="entry name" value="UDP-N-acetylenolpyruvoylglucosamine reductase, C-terminal domain"/>
    <property type="match status" value="1"/>
</dbReference>
<dbReference type="EMBL" id="FQXM01000007">
    <property type="protein sequence ID" value="SHH58280.1"/>
    <property type="molecule type" value="Genomic_DNA"/>
</dbReference>
<gene>
    <name evidence="16" type="primary">murB</name>
    <name evidence="18" type="ORF">SAMN02745207_01592</name>
</gene>
<keyword evidence="11 16" id="KW-0573">Peptidoglycan synthesis</keyword>
<dbReference type="InterPro" id="IPR011601">
    <property type="entry name" value="MurB_C"/>
</dbReference>
<evidence type="ECO:0000256" key="14">
    <source>
        <dbReference type="ARBA" id="ARBA00023316"/>
    </source>
</evidence>
<sequence>MHLNKRFMEEVYKIFPQNNVKLDELMKKHTSFKVGGPADCLVIPKNYDQIAEIIKLCIAYNEPCFIMGNGSNLLVRDGGIRGVVVKLTELKEIKVENNKIIVQCGALLTNVSMAALNAELKDFEFACGIPGTIGGAVAMNAGAYNGEIANVIESATVVDKEGNILKLSKQQLELGYRTSIILKKGYTVLQATFSLQKGNYKEIKEIIDDLMNKRVTKQPLEFASAGSTFKRPEGYFAGKLIEDSGLKGKCFGDAQVSVKHSGFIINKGNAKAQDILNLINHVQNTVKQNYGVDLKTEVRIIGEE</sequence>
<evidence type="ECO:0000256" key="16">
    <source>
        <dbReference type="HAMAP-Rule" id="MF_00037"/>
    </source>
</evidence>
<dbReference type="UniPathway" id="UPA00219"/>
<feature type="active site" evidence="16">
    <location>
        <position position="177"/>
    </location>
</feature>
<protein>
    <recommendedName>
        <fullName evidence="16">UDP-N-acetylenolpyruvoylglucosamine reductase</fullName>
        <ecNumber evidence="16">1.3.1.98</ecNumber>
    </recommendedName>
    <alternativeName>
        <fullName evidence="16">UDP-N-acetylmuramate dehydrogenase</fullName>
    </alternativeName>
</protein>
<keyword evidence="7 16" id="KW-0285">Flavoprotein</keyword>
<dbReference type="InterPro" id="IPR016166">
    <property type="entry name" value="FAD-bd_PCMH"/>
</dbReference>
<proteinExistence type="inferred from homology"/>
<dbReference type="AlphaFoldDB" id="A0A1M5U5W0"/>
<feature type="active site" evidence="16">
    <location>
        <position position="297"/>
    </location>
</feature>
<dbReference type="GO" id="GO:0009252">
    <property type="term" value="P:peptidoglycan biosynthetic process"/>
    <property type="evidence" value="ECO:0007669"/>
    <property type="project" value="UniProtKB-UniRule"/>
</dbReference>
<dbReference type="GO" id="GO:0008762">
    <property type="term" value="F:UDP-N-acetylmuramate dehydrogenase activity"/>
    <property type="evidence" value="ECO:0007669"/>
    <property type="project" value="UniProtKB-UniRule"/>
</dbReference>
<evidence type="ECO:0000256" key="3">
    <source>
        <dbReference type="ARBA" id="ARBA00004496"/>
    </source>
</evidence>
<dbReference type="RefSeq" id="WP_073337907.1">
    <property type="nucleotide sequence ID" value="NZ_FQXM01000007.1"/>
</dbReference>
<evidence type="ECO:0000256" key="12">
    <source>
        <dbReference type="ARBA" id="ARBA00023002"/>
    </source>
</evidence>
<feature type="domain" description="FAD-binding PCMH-type" evidence="17">
    <location>
        <begin position="34"/>
        <end position="198"/>
    </location>
</feature>
<dbReference type="OrthoDB" id="9804753at2"/>
<keyword evidence="14 16" id="KW-0961">Cell wall biogenesis/degradation</keyword>
<dbReference type="SUPFAM" id="SSF56194">
    <property type="entry name" value="Uridine diphospho-N-Acetylenolpyruvylglucosamine reductase, MurB, C-terminal domain"/>
    <property type="match status" value="1"/>
</dbReference>
<evidence type="ECO:0000256" key="10">
    <source>
        <dbReference type="ARBA" id="ARBA00022960"/>
    </source>
</evidence>
<comment type="pathway">
    <text evidence="4 16">Cell wall biogenesis; peptidoglycan biosynthesis.</text>
</comment>
<evidence type="ECO:0000256" key="8">
    <source>
        <dbReference type="ARBA" id="ARBA00022827"/>
    </source>
</evidence>
<dbReference type="GO" id="GO:0051301">
    <property type="term" value="P:cell division"/>
    <property type="evidence" value="ECO:0007669"/>
    <property type="project" value="UniProtKB-KW"/>
</dbReference>
<accession>A0A1M5U5W0</accession>
<dbReference type="NCBIfam" id="NF010480">
    <property type="entry name" value="PRK13905.1"/>
    <property type="match status" value="1"/>
</dbReference>
<dbReference type="InterPro" id="IPR016169">
    <property type="entry name" value="FAD-bd_PCMH_sub2"/>
</dbReference>
<evidence type="ECO:0000313" key="19">
    <source>
        <dbReference type="Proteomes" id="UP000184447"/>
    </source>
</evidence>
<comment type="similarity">
    <text evidence="16">Belongs to the MurB family.</text>
</comment>
<feature type="active site" description="Proton donor" evidence="16">
    <location>
        <position position="227"/>
    </location>
</feature>
<dbReference type="Pfam" id="PF01565">
    <property type="entry name" value="FAD_binding_4"/>
    <property type="match status" value="1"/>
</dbReference>
<keyword evidence="8 16" id="KW-0274">FAD</keyword>
<evidence type="ECO:0000256" key="9">
    <source>
        <dbReference type="ARBA" id="ARBA00022857"/>
    </source>
</evidence>
<dbReference type="GO" id="GO:0005829">
    <property type="term" value="C:cytosol"/>
    <property type="evidence" value="ECO:0007669"/>
    <property type="project" value="TreeGrafter"/>
</dbReference>